<sequence>MMYTTEQIIAELSDDQRDVVEQFIKTYPKEIRSYELLNFLNILLFESEVKEIHHRLKMNKMVRRQANP</sequence>
<proteinExistence type="predicted"/>
<dbReference type="EMBL" id="JAFHKS010000042">
    <property type="protein sequence ID" value="MBN3545058.1"/>
    <property type="molecule type" value="Genomic_DNA"/>
</dbReference>
<accession>A0ABS2ZA48</accession>
<dbReference type="Proteomes" id="UP001319060">
    <property type="component" value="Unassembled WGS sequence"/>
</dbReference>
<comment type="caution">
    <text evidence="1">The sequence shown here is derived from an EMBL/GenBank/DDBJ whole genome shotgun (WGS) entry which is preliminary data.</text>
</comment>
<organism evidence="1 2">
    <name type="scientific">Fictibacillus barbaricus</name>
    <dbReference type="NCBI Taxonomy" id="182136"/>
    <lineage>
        <taxon>Bacteria</taxon>
        <taxon>Bacillati</taxon>
        <taxon>Bacillota</taxon>
        <taxon>Bacilli</taxon>
        <taxon>Bacillales</taxon>
        <taxon>Fictibacillaceae</taxon>
        <taxon>Fictibacillus</taxon>
    </lineage>
</organism>
<keyword evidence="2" id="KW-1185">Reference proteome</keyword>
<dbReference type="RefSeq" id="WP_205724000.1">
    <property type="nucleotide sequence ID" value="NZ_JAFHKS010000042.1"/>
</dbReference>
<protein>
    <submittedName>
        <fullName evidence="1">Uncharacterized protein</fullName>
    </submittedName>
</protein>
<evidence type="ECO:0000313" key="1">
    <source>
        <dbReference type="EMBL" id="MBN3545058.1"/>
    </source>
</evidence>
<gene>
    <name evidence="1" type="ORF">JYA64_07120</name>
</gene>
<evidence type="ECO:0000313" key="2">
    <source>
        <dbReference type="Proteomes" id="UP001319060"/>
    </source>
</evidence>
<reference evidence="1 2" key="1">
    <citation type="submission" date="2021-01" db="EMBL/GenBank/DDBJ databases">
        <title>Genome Sequencing of Type Strains.</title>
        <authorList>
            <person name="Lemaire J.F."/>
            <person name="Inderbitzin P."/>
            <person name="Collins S.B."/>
            <person name="Wespe N."/>
            <person name="Knight-Connoni V."/>
        </authorList>
    </citation>
    <scope>NUCLEOTIDE SEQUENCE [LARGE SCALE GENOMIC DNA]</scope>
    <source>
        <strain evidence="1 2">DSM 14730</strain>
    </source>
</reference>
<name>A0ABS2ZA48_9BACL</name>